<proteinExistence type="inferred from homology"/>
<dbReference type="GO" id="GO:0000049">
    <property type="term" value="F:tRNA binding"/>
    <property type="evidence" value="ECO:0007669"/>
    <property type="project" value="UniProtKB-UniRule"/>
</dbReference>
<feature type="binding site" evidence="10">
    <location>
        <position position="193"/>
    </location>
    <ligand>
        <name>CTP</name>
        <dbReference type="ChEBI" id="CHEBI:37563"/>
    </ligand>
</feature>
<feature type="binding site" evidence="10">
    <location>
        <position position="193"/>
    </location>
    <ligand>
        <name>ATP</name>
        <dbReference type="ChEBI" id="CHEBI:30616"/>
    </ligand>
</feature>
<feature type="binding site" evidence="10">
    <location>
        <position position="78"/>
    </location>
    <ligand>
        <name>ATP</name>
        <dbReference type="ChEBI" id="CHEBI:30616"/>
    </ligand>
</feature>
<protein>
    <recommendedName>
        <fullName evidence="10">CCA-adding enzyme</fullName>
        <ecNumber evidence="10">2.7.7.72</ecNumber>
    </recommendedName>
    <alternativeName>
        <fullName evidence="10">CCA tRNA nucleotidyltransferase</fullName>
    </alternativeName>
    <alternativeName>
        <fullName evidence="10">tRNA CCA-pyrophosphorylase</fullName>
    </alternativeName>
    <alternativeName>
        <fullName evidence="10">tRNA adenylyl-/cytidylyl- transferase</fullName>
    </alternativeName>
    <alternativeName>
        <fullName evidence="10">tRNA nucleotidyltransferase</fullName>
    </alternativeName>
    <alternativeName>
        <fullName evidence="10">tRNA-NT</fullName>
    </alternativeName>
</protein>
<feature type="binding site" evidence="10">
    <location>
        <position position="81"/>
    </location>
    <ligand>
        <name>ATP</name>
        <dbReference type="ChEBI" id="CHEBI:30616"/>
    </ligand>
</feature>
<dbReference type="SUPFAM" id="SSF81631">
    <property type="entry name" value="PAP/OAS1 substrate-binding domain"/>
    <property type="match status" value="1"/>
</dbReference>
<evidence type="ECO:0000256" key="10">
    <source>
        <dbReference type="HAMAP-Rule" id="MF_01264"/>
    </source>
</evidence>
<comment type="caution">
    <text evidence="15">The sequence shown here is derived from an EMBL/GenBank/DDBJ whole genome shotgun (WGS) entry which is preliminary data.</text>
</comment>
<comment type="miscellaneous">
    <text evidence="10">A single active site specifically recognizes both ATP and CTP and is responsible for their addition.</text>
</comment>
<dbReference type="Pfam" id="PF09249">
    <property type="entry name" value="tRNA_NucTransf2"/>
    <property type="match status" value="1"/>
</dbReference>
<feature type="compositionally biased region" description="Acidic residues" evidence="11">
    <location>
        <begin position="1"/>
        <end position="16"/>
    </location>
</feature>
<dbReference type="GO" id="GO:0160016">
    <property type="term" value="F:CCACCA tRNA nucleotidyltransferase activity"/>
    <property type="evidence" value="ECO:0007669"/>
    <property type="project" value="RHEA"/>
</dbReference>
<dbReference type="EMBL" id="WUUS01000004">
    <property type="protein sequence ID" value="MXR41096.1"/>
    <property type="molecule type" value="Genomic_DNA"/>
</dbReference>
<evidence type="ECO:0000256" key="6">
    <source>
        <dbReference type="ARBA" id="ARBA00022800"/>
    </source>
</evidence>
<keyword evidence="4 10" id="KW-0479">Metal-binding</keyword>
<dbReference type="Pfam" id="PF01909">
    <property type="entry name" value="NTP_transf_2"/>
    <property type="match status" value="1"/>
</dbReference>
<dbReference type="InterPro" id="IPR048833">
    <property type="entry name" value="CAA_C"/>
</dbReference>
<feature type="binding site" evidence="10">
    <location>
        <position position="92"/>
    </location>
    <ligand>
        <name>Mg(2+)</name>
        <dbReference type="ChEBI" id="CHEBI:18420"/>
    </ligand>
</feature>
<comment type="cofactor">
    <cofactor evidence="10">
        <name>Mg(2+)</name>
        <dbReference type="ChEBI" id="CHEBI:18420"/>
    </cofactor>
</comment>
<dbReference type="SUPFAM" id="SSF55003">
    <property type="entry name" value="PAP/Archaeal CCA-adding enzyme, C-terminal domain"/>
    <property type="match status" value="1"/>
</dbReference>
<accession>A0A6B0STZ1</accession>
<dbReference type="OrthoDB" id="7378at2157"/>
<evidence type="ECO:0000256" key="2">
    <source>
        <dbReference type="ARBA" id="ARBA00022694"/>
    </source>
</evidence>
<dbReference type="EC" id="2.7.7.72" evidence="10"/>
<dbReference type="NCBIfam" id="TIGR03671">
    <property type="entry name" value="cca_archaeal"/>
    <property type="match status" value="1"/>
</dbReference>
<evidence type="ECO:0000256" key="9">
    <source>
        <dbReference type="ARBA" id="ARBA00022884"/>
    </source>
</evidence>
<dbReference type="InterPro" id="IPR008229">
    <property type="entry name" value="CCA-adding_arc"/>
</dbReference>
<reference evidence="15 16" key="1">
    <citation type="submission" date="2019-12" db="EMBL/GenBank/DDBJ databases">
        <title>Isolation and characterization of three novel carbon monoxide-oxidizing members of Halobacteria from salione crusts and soils.</title>
        <authorList>
            <person name="Myers M.R."/>
            <person name="King G.M."/>
        </authorList>
    </citation>
    <scope>NUCLEOTIDE SEQUENCE [LARGE SCALE GENOMIC DNA]</scope>
    <source>
        <strain evidence="15 16">WSA2</strain>
    </source>
</reference>
<dbReference type="GO" id="GO:0004810">
    <property type="term" value="F:CCA tRNA nucleotidyltransferase activity"/>
    <property type="evidence" value="ECO:0007669"/>
    <property type="project" value="UniProtKB-UniRule"/>
</dbReference>
<comment type="function">
    <text evidence="10">Catalyzes the addition and repair of the essential 3'-terminal CCA sequence in tRNAs without using a nucleic acid template. Adds these three nucleotides in the order of C, C, and A to the tRNA nucleotide-73, using CTP and ATP as substrates and producing inorganic pyrophosphate. tRNA 3'-terminal CCA addition is required both for tRNA processing and repair. Also involved in tRNA surveillance by mediating tandem CCA addition to generate a CCACCA at the 3' terminus of unstable tRNAs. While stable tRNAs receive only 3'-terminal CCA, unstable tRNAs are marked with CCACCA and rapidly degraded.</text>
</comment>
<sequence length="496" mass="54049">MTDPDADIDGDADDRDDTAVAGDDLDAVLATVRERVTPDADERERLDAAAADLTERARDAVAELPSPADGADVLTVGSTARGTWLAGDRDIDLFVRFPTDLPREELERFGLRVGHAVLPDGEEEYAEHPYVVGTADGFDVDLVPCYGVEAATEIRTAVDRTPFHNEYLLDRLTDDLAGDVRVLKALLKGVGVYGSDLRTRGFSGYLVELLVLEHGGARETLEAVADWHPPVEFDPEAHGTAEFDDPLVVVDPTDPERNVAAVLSGDNLARLQHHARDLLADPSTDPFFPTDSAPLDAAAVRRHVDRRGTDPLAVVLDAPDIVDDQLYPQLRRSLSGVERELDGMGFDVLRTATFAAERDERKDGDDGDDGDGGERRRRAVLLVELADRELPAIERHEGPPVHVRDHAAGFHGKYADDPDAYGPFVADGRYVVERSRPPAERDAVAVLESDRILDAALGARVESALERGYDVLAGEELATLTDEFGADLREYFEPSV</sequence>
<feature type="region of interest" description="Disordered" evidence="11">
    <location>
        <begin position="1"/>
        <end position="22"/>
    </location>
</feature>
<comment type="subunit">
    <text evidence="10">Homodimer.</text>
</comment>
<keyword evidence="2 10" id="KW-0819">tRNA processing</keyword>
<keyword evidence="6 10" id="KW-0692">RNA repair</keyword>
<keyword evidence="3 10" id="KW-0548">Nucleotidyltransferase</keyword>
<feature type="domain" description="CCA-adding enzyme C-terminal" evidence="14">
    <location>
        <begin position="307"/>
        <end position="357"/>
    </location>
</feature>
<keyword evidence="8 10" id="KW-0460">Magnesium</keyword>
<evidence type="ECO:0000256" key="5">
    <source>
        <dbReference type="ARBA" id="ARBA00022741"/>
    </source>
</evidence>
<feature type="domain" description="tRNA nucleotidyltransferase substrate binding" evidence="13">
    <location>
        <begin position="179"/>
        <end position="287"/>
    </location>
</feature>
<dbReference type="PIRSF" id="PIRSF005335">
    <property type="entry name" value="CCA_arch"/>
    <property type="match status" value="1"/>
</dbReference>
<keyword evidence="7 10" id="KW-0067">ATP-binding</keyword>
<evidence type="ECO:0000259" key="13">
    <source>
        <dbReference type="Pfam" id="PF09249"/>
    </source>
</evidence>
<feature type="binding site" evidence="10">
    <location>
        <position position="164"/>
    </location>
    <ligand>
        <name>ATP</name>
        <dbReference type="ChEBI" id="CHEBI:30616"/>
    </ligand>
</feature>
<dbReference type="InterPro" id="IPR043519">
    <property type="entry name" value="NT_sf"/>
</dbReference>
<evidence type="ECO:0000256" key="1">
    <source>
        <dbReference type="ARBA" id="ARBA00022679"/>
    </source>
</evidence>
<dbReference type="InterPro" id="IPR015329">
    <property type="entry name" value="tRNA_NucTransf2"/>
</dbReference>
<keyword evidence="9 10" id="KW-0694">RNA-binding</keyword>
<dbReference type="GO" id="GO:0005524">
    <property type="term" value="F:ATP binding"/>
    <property type="evidence" value="ECO:0007669"/>
    <property type="project" value="UniProtKB-UniRule"/>
</dbReference>
<feature type="binding site" evidence="10">
    <location>
        <position position="81"/>
    </location>
    <ligand>
        <name>CTP</name>
        <dbReference type="ChEBI" id="CHEBI:37563"/>
    </ligand>
</feature>
<dbReference type="SUPFAM" id="SSF81301">
    <property type="entry name" value="Nucleotidyltransferase"/>
    <property type="match status" value="1"/>
</dbReference>
<dbReference type="InterPro" id="IPR011068">
    <property type="entry name" value="NuclTrfase_I-like_C"/>
</dbReference>
<dbReference type="HAMAP" id="MF_01264">
    <property type="entry name" value="CCA_arch"/>
    <property type="match status" value="1"/>
</dbReference>
<name>A0A6B0STZ1_9EURY</name>
<feature type="binding site" evidence="10">
    <location>
        <position position="184"/>
    </location>
    <ligand>
        <name>CTP</name>
        <dbReference type="ChEBI" id="CHEBI:37563"/>
    </ligand>
</feature>
<dbReference type="InterPro" id="IPR042090">
    <property type="entry name" value="CCA_tRNA_nucleotrans_2"/>
</dbReference>
<evidence type="ECO:0000259" key="12">
    <source>
        <dbReference type="Pfam" id="PF01909"/>
    </source>
</evidence>
<feature type="binding site" evidence="10">
    <location>
        <position position="141"/>
    </location>
    <ligand>
        <name>Mg(2+)</name>
        <dbReference type="ChEBI" id="CHEBI:18420"/>
    </ligand>
</feature>
<evidence type="ECO:0000256" key="8">
    <source>
        <dbReference type="ARBA" id="ARBA00022842"/>
    </source>
</evidence>
<dbReference type="PROSITE" id="PS50152">
    <property type="entry name" value="25A_SYNTH_3"/>
    <property type="match status" value="1"/>
</dbReference>
<evidence type="ECO:0000256" key="11">
    <source>
        <dbReference type="SAM" id="MobiDB-lite"/>
    </source>
</evidence>
<evidence type="ECO:0000313" key="15">
    <source>
        <dbReference type="EMBL" id="MXR41096.1"/>
    </source>
</evidence>
<comment type="catalytic activity">
    <reaction evidence="10">
        <text>a tRNA precursor + 2 CTP + ATP = a tRNA with a 3' CCA end + 3 diphosphate</text>
        <dbReference type="Rhea" id="RHEA:14433"/>
        <dbReference type="Rhea" id="RHEA-COMP:10465"/>
        <dbReference type="Rhea" id="RHEA-COMP:10468"/>
        <dbReference type="ChEBI" id="CHEBI:30616"/>
        <dbReference type="ChEBI" id="CHEBI:33019"/>
        <dbReference type="ChEBI" id="CHEBI:37563"/>
        <dbReference type="ChEBI" id="CHEBI:74896"/>
        <dbReference type="ChEBI" id="CHEBI:83071"/>
        <dbReference type="EC" id="2.7.7.72"/>
    </reaction>
</comment>
<feature type="domain" description="Polymerase nucleotidyl transferase" evidence="12">
    <location>
        <begin position="56"/>
        <end position="164"/>
    </location>
</feature>
<evidence type="ECO:0000256" key="4">
    <source>
        <dbReference type="ARBA" id="ARBA00022723"/>
    </source>
</evidence>
<feature type="binding site" evidence="10">
    <location>
        <position position="90"/>
    </location>
    <ligand>
        <name>Mg(2+)</name>
        <dbReference type="ChEBI" id="CHEBI:18420"/>
    </ligand>
</feature>
<dbReference type="AlphaFoldDB" id="A0A6B0STZ1"/>
<feature type="binding site" evidence="10">
    <location>
        <position position="164"/>
    </location>
    <ligand>
        <name>CTP</name>
        <dbReference type="ChEBI" id="CHEBI:37563"/>
    </ligand>
</feature>
<feature type="binding site" evidence="10">
    <location>
        <position position="78"/>
    </location>
    <ligand>
        <name>CTP</name>
        <dbReference type="ChEBI" id="CHEBI:37563"/>
    </ligand>
</feature>
<evidence type="ECO:0000259" key="14">
    <source>
        <dbReference type="Pfam" id="PF21133"/>
    </source>
</evidence>
<dbReference type="CDD" id="cd05400">
    <property type="entry name" value="NT_2-5OAS_ClassI-CCAase"/>
    <property type="match status" value="1"/>
</dbReference>
<comment type="catalytic activity">
    <reaction evidence="10">
        <text>a tRNA with a 3' CCA end + 2 CTP + ATP = a tRNA with a 3' CCACCA end + 3 diphosphate</text>
        <dbReference type="Rhea" id="RHEA:76235"/>
        <dbReference type="Rhea" id="RHEA-COMP:10468"/>
        <dbReference type="Rhea" id="RHEA-COMP:18655"/>
        <dbReference type="ChEBI" id="CHEBI:30616"/>
        <dbReference type="ChEBI" id="CHEBI:33019"/>
        <dbReference type="ChEBI" id="CHEBI:37563"/>
        <dbReference type="ChEBI" id="CHEBI:83071"/>
        <dbReference type="ChEBI" id="CHEBI:195187"/>
    </reaction>
</comment>
<dbReference type="GO" id="GO:0042245">
    <property type="term" value="P:RNA repair"/>
    <property type="evidence" value="ECO:0007669"/>
    <property type="project" value="UniProtKB-KW"/>
</dbReference>
<evidence type="ECO:0000313" key="16">
    <source>
        <dbReference type="Proteomes" id="UP000437065"/>
    </source>
</evidence>
<keyword evidence="5 10" id="KW-0547">Nucleotide-binding</keyword>
<feature type="binding site" evidence="10">
    <location>
        <position position="184"/>
    </location>
    <ligand>
        <name>ATP</name>
        <dbReference type="ChEBI" id="CHEBI:30616"/>
    </ligand>
</feature>
<feature type="domain" description="CCA-adding enzyme C-terminal" evidence="14">
    <location>
        <begin position="377"/>
        <end position="474"/>
    </location>
</feature>
<dbReference type="Gene3D" id="3.30.70.590">
    <property type="entry name" value="Poly(A) polymerase predicted RNA binding domain"/>
    <property type="match status" value="1"/>
</dbReference>
<dbReference type="PANTHER" id="PTHR39643">
    <property type="entry name" value="CCA-ADDING ENZYME"/>
    <property type="match status" value="1"/>
</dbReference>
<dbReference type="RefSeq" id="WP_159664952.1">
    <property type="nucleotide sequence ID" value="NZ_WUUS01000004.1"/>
</dbReference>
<dbReference type="GO" id="GO:0001680">
    <property type="term" value="P:tRNA 3'-terminal CCA addition"/>
    <property type="evidence" value="ECO:0007669"/>
    <property type="project" value="UniProtKB-UniRule"/>
</dbReference>
<dbReference type="GO" id="GO:0000287">
    <property type="term" value="F:magnesium ion binding"/>
    <property type="evidence" value="ECO:0007669"/>
    <property type="project" value="UniProtKB-UniRule"/>
</dbReference>
<dbReference type="Pfam" id="PF21133">
    <property type="entry name" value="CAA_C"/>
    <property type="match status" value="2"/>
</dbReference>
<evidence type="ECO:0000256" key="7">
    <source>
        <dbReference type="ARBA" id="ARBA00022840"/>
    </source>
</evidence>
<dbReference type="InterPro" id="IPR002934">
    <property type="entry name" value="Polymerase_NTP_transf_dom"/>
</dbReference>
<dbReference type="Gene3D" id="1.10.1410.30">
    <property type="entry name" value="CCA tRNA nucleotidyltransferase, domain 2"/>
    <property type="match status" value="1"/>
</dbReference>
<comment type="similarity">
    <text evidence="10">Belongs to the tRNA nucleotidyltransferase/poly(A) polymerase family. Archaeal CCA-adding enzyme subfamily.</text>
</comment>
<gene>
    <name evidence="10" type="primary">cca</name>
    <name evidence="15" type="ORF">GRX01_07060</name>
</gene>
<dbReference type="Gene3D" id="3.30.70.1550">
    <property type="entry name" value="Archaeal tRNA CCA-adding enzyme catalytic domain"/>
    <property type="match status" value="1"/>
</dbReference>
<dbReference type="PANTHER" id="PTHR39643:SF1">
    <property type="entry name" value="CCA-ADDING ENZYME"/>
    <property type="match status" value="1"/>
</dbReference>
<keyword evidence="16" id="KW-1185">Reference proteome</keyword>
<keyword evidence="1 10" id="KW-0808">Transferase</keyword>
<dbReference type="Proteomes" id="UP000437065">
    <property type="component" value="Unassembled WGS sequence"/>
</dbReference>
<organism evidence="15 16">
    <name type="scientific">Halobaculum saliterrae</name>
    <dbReference type="NCBI Taxonomy" id="2073113"/>
    <lineage>
        <taxon>Archaea</taxon>
        <taxon>Methanobacteriati</taxon>
        <taxon>Methanobacteriota</taxon>
        <taxon>Stenosarchaea group</taxon>
        <taxon>Halobacteria</taxon>
        <taxon>Halobacteriales</taxon>
        <taxon>Haloferacaceae</taxon>
        <taxon>Halobaculum</taxon>
    </lineage>
</organism>
<dbReference type="Gene3D" id="3.30.460.10">
    <property type="entry name" value="Beta Polymerase, domain 2"/>
    <property type="match status" value="1"/>
</dbReference>
<dbReference type="InterPro" id="IPR006116">
    <property type="entry name" value="NT_2-5OAS_ClassI-CCAase"/>
</dbReference>
<evidence type="ECO:0000256" key="3">
    <source>
        <dbReference type="ARBA" id="ARBA00022695"/>
    </source>
</evidence>